<feature type="compositionally biased region" description="Basic and acidic residues" evidence="1">
    <location>
        <begin position="597"/>
        <end position="619"/>
    </location>
</feature>
<sequence length="1188" mass="129488">MAHNFCCAHPQQRIDSPEPPSRPPLKIDGLLAAAVLPEGHPHALSIPDKKPELDSSIIRSPHITDKLRWQFRRKSTKLLRSDEQYDSDAQPLSSMEVVNNIGEETAEEPTPETSLLHDQQKSLSVRALSSPASLDSYELRNKVRDSVLQSLGWLRPMLERPASIVTTENVVVKASAPPALLPPPRPATQSISSPNLLFGGQDLHTPLRRTQSSLNFGTLLKVPKLRSARNSVTTGSSETLRQESTDALQHVDTDDQISMVQFIKEGQEAAIAEETLARGAETVVATSAGPSQWLSGPRLHTMDISNQLRSMSALSEVSEEGQSLLSANDSWNFHCREKSGVSGFSNRSRYARMQSHLDVHAEDVAGSERVRSPVPSSNYSRPSSYFEVQPIEANLAGKVLQSHELHGTSSLDGATPDWPLPVISINTHTTASNTAQVGLEQQAQASPAQEVSGSTSFVTAQGDDEASLKWSSPLGHGDLPSKDSSSHISMSSVRSRLRERFTSTKKVVRKRRSIFKFLRPGSRRHQGRSVSSPMLRTKASRTFAFDGPSEDPGSVMVEYELTENPQDVAQPPRSASASYLEDRRATPALLAVPTATSERRPSLADYERTLTAAGDDRRRPSTLNVQKLQEVQDDDRKQSISLRRKLSRAKPLDDQPSSLMAQALQKHQEEKSLFRSASKQREERGLSNTEPGGPFDTASAGGSSLSAGDPNVQCEVLGPLDQPTAKILVGRSTSTSYIVPPKPVEGRSTVSEAVAGTSPPSPTVPSTKSRTPVQQGRWNIDEDSPSSPTSATRIGTSMASWARYPSHTRAERNGPAGRPDAVTPHDFASDADAAERGESQDVQGVSKKSGKAKTTVAKRRSTMFSGIGRYYSNVFSSGSSPQNRRSSIAASGWLAQPDLEMLPPPTSSEPTYLHQDFKQHLHNVEHKLEEVVKKELRYVEEEAVKLEVHVRTDIEEIEEEAEKLMHMKPQHHQGPGPGASNRLFGGSSFGAASHHSRSQRNGSFVDPLEAVHEEQGLVAIHVTEEPDSKSSQGHIERNTTLDGTVETKLPRSRAELWSDAYQACLTPGQAIGYNSDAPFRAQPGTSASSTMNMMGPPSLKPMKARSPEHATGLDSSAIVRRFPSATVIDDRKGHSRSVSLLSVKIGPDGVMRESTNDLIEMIQSREREERDRLLRGPSRASAATGEDA</sequence>
<accession>A0AAN7W724</accession>
<feature type="compositionally biased region" description="Low complexity" evidence="1">
    <location>
        <begin position="698"/>
        <end position="708"/>
    </location>
</feature>
<feature type="region of interest" description="Disordered" evidence="1">
    <location>
        <begin position="968"/>
        <end position="1002"/>
    </location>
</feature>
<organism evidence="2 3">
    <name type="scientific">Elasticomyces elasticus</name>
    <dbReference type="NCBI Taxonomy" id="574655"/>
    <lineage>
        <taxon>Eukaryota</taxon>
        <taxon>Fungi</taxon>
        <taxon>Dikarya</taxon>
        <taxon>Ascomycota</taxon>
        <taxon>Pezizomycotina</taxon>
        <taxon>Dothideomycetes</taxon>
        <taxon>Dothideomycetidae</taxon>
        <taxon>Mycosphaerellales</taxon>
        <taxon>Teratosphaeriaceae</taxon>
        <taxon>Elasticomyces</taxon>
    </lineage>
</organism>
<feature type="compositionally biased region" description="Low complexity" evidence="1">
    <location>
        <begin position="984"/>
        <end position="993"/>
    </location>
</feature>
<feature type="region of interest" description="Disordered" evidence="1">
    <location>
        <begin position="739"/>
        <end position="856"/>
    </location>
</feature>
<evidence type="ECO:0000313" key="3">
    <source>
        <dbReference type="Proteomes" id="UP001310594"/>
    </source>
</evidence>
<feature type="region of interest" description="Disordered" evidence="1">
    <location>
        <begin position="1166"/>
        <end position="1188"/>
    </location>
</feature>
<protein>
    <submittedName>
        <fullName evidence="2">Uncharacterized protein</fullName>
    </submittedName>
</protein>
<dbReference type="AlphaFoldDB" id="A0AAN7W724"/>
<feature type="region of interest" description="Disordered" evidence="1">
    <location>
        <begin position="1"/>
        <end position="24"/>
    </location>
</feature>
<feature type="region of interest" description="Disordered" evidence="1">
    <location>
        <begin position="594"/>
        <end position="712"/>
    </location>
</feature>
<evidence type="ECO:0000313" key="2">
    <source>
        <dbReference type="EMBL" id="KAK5701841.1"/>
    </source>
</evidence>
<dbReference type="Proteomes" id="UP001310594">
    <property type="component" value="Unassembled WGS sequence"/>
</dbReference>
<proteinExistence type="predicted"/>
<feature type="compositionally biased region" description="Polar residues" evidence="1">
    <location>
        <begin position="439"/>
        <end position="459"/>
    </location>
</feature>
<reference evidence="2" key="1">
    <citation type="submission" date="2023-08" db="EMBL/GenBank/DDBJ databases">
        <title>Black Yeasts Isolated from many extreme environments.</title>
        <authorList>
            <person name="Coleine C."/>
            <person name="Stajich J.E."/>
            <person name="Selbmann L."/>
        </authorList>
    </citation>
    <scope>NUCLEOTIDE SEQUENCE</scope>
    <source>
        <strain evidence="2">CCFEE 5810</strain>
    </source>
</reference>
<feature type="compositionally biased region" description="Basic and acidic residues" evidence="1">
    <location>
        <begin position="666"/>
        <end position="685"/>
    </location>
</feature>
<dbReference type="EMBL" id="JAVRQU010000006">
    <property type="protein sequence ID" value="KAK5701841.1"/>
    <property type="molecule type" value="Genomic_DNA"/>
</dbReference>
<feature type="region of interest" description="Disordered" evidence="1">
    <location>
        <begin position="363"/>
        <end position="382"/>
    </location>
</feature>
<feature type="region of interest" description="Disordered" evidence="1">
    <location>
        <begin position="439"/>
        <end position="492"/>
    </location>
</feature>
<comment type="caution">
    <text evidence="2">The sequence shown here is derived from an EMBL/GenBank/DDBJ whole genome shotgun (WGS) entry which is preliminary data.</text>
</comment>
<name>A0AAN7W724_9PEZI</name>
<feature type="compositionally biased region" description="Polar residues" evidence="1">
    <location>
        <begin position="785"/>
        <end position="799"/>
    </location>
</feature>
<evidence type="ECO:0000256" key="1">
    <source>
        <dbReference type="SAM" id="MobiDB-lite"/>
    </source>
</evidence>
<gene>
    <name evidence="2" type="ORF">LTR97_004659</name>
</gene>